<evidence type="ECO:0000256" key="3">
    <source>
        <dbReference type="ARBA" id="ARBA00048782"/>
    </source>
</evidence>
<dbReference type="EMBL" id="JH597773">
    <property type="protein sequence ID" value="EHQ07052.1"/>
    <property type="molecule type" value="Genomic_DNA"/>
</dbReference>
<comment type="catalytic activity">
    <reaction evidence="3 4">
        <text>[thioredoxin]-disulfide + L-methionine + H2O = L-methionine (S)-S-oxide + [thioredoxin]-dithiol</text>
        <dbReference type="Rhea" id="RHEA:19993"/>
        <dbReference type="Rhea" id="RHEA-COMP:10698"/>
        <dbReference type="Rhea" id="RHEA-COMP:10700"/>
        <dbReference type="ChEBI" id="CHEBI:15377"/>
        <dbReference type="ChEBI" id="CHEBI:29950"/>
        <dbReference type="ChEBI" id="CHEBI:50058"/>
        <dbReference type="ChEBI" id="CHEBI:57844"/>
        <dbReference type="ChEBI" id="CHEBI:58772"/>
        <dbReference type="EC" id="1.8.4.11"/>
    </reaction>
</comment>
<dbReference type="InterPro" id="IPR036509">
    <property type="entry name" value="Met_Sox_Rdtase_MsrA_sf"/>
</dbReference>
<keyword evidence="1 4" id="KW-0560">Oxidoreductase</keyword>
<proteinExistence type="inferred from homology"/>
<organism evidence="6 7">
    <name type="scientific">Leptonema illini DSM 21528</name>
    <dbReference type="NCBI Taxonomy" id="929563"/>
    <lineage>
        <taxon>Bacteria</taxon>
        <taxon>Pseudomonadati</taxon>
        <taxon>Spirochaetota</taxon>
        <taxon>Spirochaetia</taxon>
        <taxon>Leptospirales</taxon>
        <taxon>Leptospiraceae</taxon>
        <taxon>Leptonema</taxon>
    </lineage>
</organism>
<name>H2CIN6_9LEPT</name>
<evidence type="ECO:0000313" key="6">
    <source>
        <dbReference type="EMBL" id="EHQ07052.1"/>
    </source>
</evidence>
<comment type="similarity">
    <text evidence="4">Belongs to the MsrA Met sulfoxide reductase family.</text>
</comment>
<dbReference type="AlphaFoldDB" id="H2CIN6"/>
<dbReference type="GO" id="GO:0033744">
    <property type="term" value="F:L-methionine:thioredoxin-disulfide S-oxidoreductase activity"/>
    <property type="evidence" value="ECO:0007669"/>
    <property type="project" value="RHEA"/>
</dbReference>
<dbReference type="PANTHER" id="PTHR43774:SF1">
    <property type="entry name" value="PEPTIDE METHIONINE SULFOXIDE REDUCTASE MSRA 2"/>
    <property type="match status" value="1"/>
</dbReference>
<protein>
    <recommendedName>
        <fullName evidence="4">Peptide methionine sulfoxide reductase MsrA</fullName>
        <shortName evidence="4">Protein-methionine-S-oxide reductase</shortName>
        <ecNumber evidence="4">1.8.4.11</ecNumber>
    </recommendedName>
    <alternativeName>
        <fullName evidence="4">Peptide-methionine (S)-S-oxide reductase</fullName>
        <shortName evidence="4">Peptide Met(O) reductase</shortName>
    </alternativeName>
</protein>
<gene>
    <name evidence="4" type="primary">msrA</name>
    <name evidence="6" type="ORF">Lepil_2376</name>
</gene>
<feature type="active site" evidence="4">
    <location>
        <position position="11"/>
    </location>
</feature>
<dbReference type="STRING" id="183.GCA_002009735_01419"/>
<evidence type="ECO:0000256" key="4">
    <source>
        <dbReference type="HAMAP-Rule" id="MF_01401"/>
    </source>
</evidence>
<comment type="function">
    <text evidence="4">Has an important function as a repair enzyme for proteins that have been inactivated by oxidation. Catalyzes the reversible oxidation-reduction of methionine sulfoxide in proteins to methionine.</text>
</comment>
<dbReference type="PANTHER" id="PTHR43774">
    <property type="entry name" value="PEPTIDE METHIONINE SULFOXIDE REDUCTASE"/>
    <property type="match status" value="1"/>
</dbReference>
<keyword evidence="7" id="KW-1185">Reference proteome</keyword>
<dbReference type="Pfam" id="PF01625">
    <property type="entry name" value="PMSR"/>
    <property type="match status" value="1"/>
</dbReference>
<dbReference type="InterPro" id="IPR002569">
    <property type="entry name" value="Met_Sox_Rdtase_MsrA_dom"/>
</dbReference>
<dbReference type="EC" id="1.8.4.11" evidence="4"/>
<dbReference type="Gene3D" id="3.30.1060.10">
    <property type="entry name" value="Peptide methionine sulphoxide reductase MsrA"/>
    <property type="match status" value="1"/>
</dbReference>
<dbReference type="HAMAP" id="MF_01401">
    <property type="entry name" value="MsrA"/>
    <property type="match status" value="1"/>
</dbReference>
<dbReference type="Proteomes" id="UP000005737">
    <property type="component" value="Unassembled WGS sequence"/>
</dbReference>
<evidence type="ECO:0000259" key="5">
    <source>
        <dbReference type="Pfam" id="PF01625"/>
    </source>
</evidence>
<dbReference type="NCBIfam" id="TIGR00401">
    <property type="entry name" value="msrA"/>
    <property type="match status" value="1"/>
</dbReference>
<feature type="domain" description="Peptide methionine sulphoxide reductase MsrA" evidence="5">
    <location>
        <begin position="4"/>
        <end position="155"/>
    </location>
</feature>
<dbReference type="SUPFAM" id="SSF55068">
    <property type="entry name" value="Peptide methionine sulfoxide reductase"/>
    <property type="match status" value="1"/>
</dbReference>
<dbReference type="HOGENOM" id="CLU_031040_10_0_12"/>
<evidence type="ECO:0000256" key="1">
    <source>
        <dbReference type="ARBA" id="ARBA00023002"/>
    </source>
</evidence>
<comment type="catalytic activity">
    <reaction evidence="2 4">
        <text>L-methionyl-[protein] + [thioredoxin]-disulfide + H2O = L-methionyl-(S)-S-oxide-[protein] + [thioredoxin]-dithiol</text>
        <dbReference type="Rhea" id="RHEA:14217"/>
        <dbReference type="Rhea" id="RHEA-COMP:10698"/>
        <dbReference type="Rhea" id="RHEA-COMP:10700"/>
        <dbReference type="Rhea" id="RHEA-COMP:12313"/>
        <dbReference type="Rhea" id="RHEA-COMP:12315"/>
        <dbReference type="ChEBI" id="CHEBI:15377"/>
        <dbReference type="ChEBI" id="CHEBI:16044"/>
        <dbReference type="ChEBI" id="CHEBI:29950"/>
        <dbReference type="ChEBI" id="CHEBI:44120"/>
        <dbReference type="ChEBI" id="CHEBI:50058"/>
        <dbReference type="EC" id="1.8.4.11"/>
    </reaction>
</comment>
<sequence length="167" mass="18401">MAEEIVFGGGCFWCIEAVFQRIPGIVHVESGYAGGQKPNPTYREVCSGTTGHAEVVRVTYEADQIKLADVLDRFFMAHDPTTLNRQGADTGTQYRSIILFADASQKAEAEAAIGRAQARLKDPIVTEVVPLTSYFAAEKYHQNYYNDNGEAGYCQYVIAPKLKKLGL</sequence>
<dbReference type="RefSeq" id="WP_002772774.1">
    <property type="nucleotide sequence ID" value="NZ_JH597773.1"/>
</dbReference>
<evidence type="ECO:0000313" key="7">
    <source>
        <dbReference type="Proteomes" id="UP000005737"/>
    </source>
</evidence>
<evidence type="ECO:0000256" key="2">
    <source>
        <dbReference type="ARBA" id="ARBA00047806"/>
    </source>
</evidence>
<accession>H2CIN6</accession>
<reference evidence="6 7" key="1">
    <citation type="submission" date="2011-10" db="EMBL/GenBank/DDBJ databases">
        <title>The Improved High-Quality Draft genome of Leptonema illini DSM 21528.</title>
        <authorList>
            <consortium name="US DOE Joint Genome Institute (JGI-PGF)"/>
            <person name="Lucas S."/>
            <person name="Copeland A."/>
            <person name="Lapidus A."/>
            <person name="Glavina del Rio T."/>
            <person name="Dalin E."/>
            <person name="Tice H."/>
            <person name="Bruce D."/>
            <person name="Goodwin L."/>
            <person name="Pitluck S."/>
            <person name="Peters L."/>
            <person name="Mikhailova N."/>
            <person name="Held B."/>
            <person name="Kyrpides N."/>
            <person name="Mavromatis K."/>
            <person name="Ivanova N."/>
            <person name="Markowitz V."/>
            <person name="Cheng J.-F."/>
            <person name="Hugenholtz P."/>
            <person name="Woyke T."/>
            <person name="Wu D."/>
            <person name="Gronow S."/>
            <person name="Wellnitz S."/>
            <person name="Brambilla E.-M."/>
            <person name="Klenk H.-P."/>
            <person name="Eisen J.A."/>
        </authorList>
    </citation>
    <scope>NUCLEOTIDE SEQUENCE [LARGE SCALE GENOMIC DNA]</scope>
    <source>
        <strain evidence="6 7">DSM 21528</strain>
    </source>
</reference>
<dbReference type="GO" id="GO:0008113">
    <property type="term" value="F:peptide-methionine (S)-S-oxide reductase activity"/>
    <property type="evidence" value="ECO:0007669"/>
    <property type="project" value="UniProtKB-UniRule"/>
</dbReference>